<dbReference type="HOGENOM" id="CLU_1680299_0_0_1"/>
<dbReference type="Proteomes" id="UP000017836">
    <property type="component" value="Unassembled WGS sequence"/>
</dbReference>
<dbReference type="AlphaFoldDB" id="W1P3F3"/>
<evidence type="ECO:0000313" key="2">
    <source>
        <dbReference type="Proteomes" id="UP000017836"/>
    </source>
</evidence>
<protein>
    <submittedName>
        <fullName evidence="1">Uncharacterized protein</fullName>
    </submittedName>
</protein>
<accession>W1P3F3</accession>
<organism evidence="1 2">
    <name type="scientific">Amborella trichopoda</name>
    <dbReference type="NCBI Taxonomy" id="13333"/>
    <lineage>
        <taxon>Eukaryota</taxon>
        <taxon>Viridiplantae</taxon>
        <taxon>Streptophyta</taxon>
        <taxon>Embryophyta</taxon>
        <taxon>Tracheophyta</taxon>
        <taxon>Spermatophyta</taxon>
        <taxon>Magnoliopsida</taxon>
        <taxon>Amborellales</taxon>
        <taxon>Amborellaceae</taxon>
        <taxon>Amborella</taxon>
    </lineage>
</organism>
<dbReference type="EMBL" id="KI394634">
    <property type="protein sequence ID" value="ERN02448.1"/>
    <property type="molecule type" value="Genomic_DNA"/>
</dbReference>
<proteinExistence type="predicted"/>
<reference evidence="2" key="1">
    <citation type="journal article" date="2013" name="Science">
        <title>The Amborella genome and the evolution of flowering plants.</title>
        <authorList>
            <consortium name="Amborella Genome Project"/>
        </authorList>
    </citation>
    <scope>NUCLEOTIDE SEQUENCE [LARGE SCALE GENOMIC DNA]</scope>
</reference>
<keyword evidence="2" id="KW-1185">Reference proteome</keyword>
<evidence type="ECO:0000313" key="1">
    <source>
        <dbReference type="EMBL" id="ERN02448.1"/>
    </source>
</evidence>
<dbReference type="Gramene" id="ERN02448">
    <property type="protein sequence ID" value="ERN02448"/>
    <property type="gene ID" value="AMTR_s00096p00169750"/>
</dbReference>
<sequence length="157" mass="17777">MESHVFDGTNYLEWASISPNSVLLVQRNRKRLEQRKVFYLLRGINGKIRANVLSGETLPSLGTVFSLLRHEETLHKITNLWVKLKDPPYSKVLVAIKVEGVLEAVVEAEVVDVAMETPHLIRRANYSAPPVGRHDTKGKHVEIWLDAQGKTFQGQIQ</sequence>
<name>W1P3F3_AMBTC</name>
<gene>
    <name evidence="1" type="ORF">AMTR_s00096p00169750</name>
</gene>